<feature type="region of interest" description="Disordered" evidence="1">
    <location>
        <begin position="1"/>
        <end position="23"/>
    </location>
</feature>
<dbReference type="Proteomes" id="UP001189429">
    <property type="component" value="Unassembled WGS sequence"/>
</dbReference>
<feature type="compositionally biased region" description="Low complexity" evidence="1">
    <location>
        <begin position="184"/>
        <end position="242"/>
    </location>
</feature>
<sequence length="668" mass="69060">MSLGWLTESSLIPKKDPKPIRGVGSSSLFRLQAAVFERERQGPALTKRRRMELDARKRNEGVEARSAKDEAEVQEESGAPAPGQAFSKRLLEKVKRYEAMAAGRERAGAESLVDFGQKAALCEEESGSAGAAFEEAEEGPPPGRAGAAVPPPACLVLPGAGPSSCSSGAGSGRTPPASGAGSLAPRASPEAPPSAAAAPAGVAAAPGAGPCRAAAAAGGSRWDQLPLGGAAGPSLGTQAPAFTMPPPPPGPPPARAPAAPSPLGAPADAAGQPVCTFPPLPPGLPPDGVQLPSAPTQDASPESQPAQLTSLLESVLAGMVPAEVAQASQGAADRPAAPERASSACAAQRTPMTAPFERSRATAEDLAHQDWLREQTALCRETVGQARQQARGAVRDRLKALRATKLLLSHGWLDGTLVAGTLQDVMGSSGKAEPRDLAVVPAQDLVFVSRCGRELAPALARVPPCRLRAPTGAAPRLSLLLVRWGGKHRLGEGMDPSQEGDGGWGQFGAPPTDWYMDGIVQLGLLRHRVLGAGADGQGPRDCEVASLFLGSSSEVEGLAAAAPGLARQLRGAARACFWMLWPADWETDWASPGSYIGYVERRMLFKAMRTCEAAGLPTAFPHPAVLYEEIMGGGWPPWPRSASRASLRPCSPAGMTSSATSARRRPRR</sequence>
<evidence type="ECO:0000313" key="3">
    <source>
        <dbReference type="Proteomes" id="UP001189429"/>
    </source>
</evidence>
<evidence type="ECO:0000313" key="2">
    <source>
        <dbReference type="EMBL" id="CAK0892143.1"/>
    </source>
</evidence>
<accession>A0ABN9WYX8</accession>
<feature type="compositionally biased region" description="Low complexity" evidence="1">
    <location>
        <begin position="331"/>
        <end position="347"/>
    </location>
</feature>
<keyword evidence="3" id="KW-1185">Reference proteome</keyword>
<feature type="compositionally biased region" description="Polar residues" evidence="1">
    <location>
        <begin position="293"/>
        <end position="305"/>
    </location>
</feature>
<feature type="region of interest" description="Disordered" evidence="1">
    <location>
        <begin position="326"/>
        <end position="353"/>
    </location>
</feature>
<feature type="region of interest" description="Disordered" evidence="1">
    <location>
        <begin position="40"/>
        <end position="87"/>
    </location>
</feature>
<name>A0ABN9WYX8_9DINO</name>
<protein>
    <recommendedName>
        <fullName evidence="4">CDAN1-interacting nuclease 1</fullName>
    </recommendedName>
</protein>
<reference evidence="2" key="1">
    <citation type="submission" date="2023-10" db="EMBL/GenBank/DDBJ databases">
        <authorList>
            <person name="Chen Y."/>
            <person name="Shah S."/>
            <person name="Dougan E. K."/>
            <person name="Thang M."/>
            <person name="Chan C."/>
        </authorList>
    </citation>
    <scope>NUCLEOTIDE SEQUENCE [LARGE SCALE GENOMIC DNA]</scope>
</reference>
<organism evidence="2 3">
    <name type="scientific">Prorocentrum cordatum</name>
    <dbReference type="NCBI Taxonomy" id="2364126"/>
    <lineage>
        <taxon>Eukaryota</taxon>
        <taxon>Sar</taxon>
        <taxon>Alveolata</taxon>
        <taxon>Dinophyceae</taxon>
        <taxon>Prorocentrales</taxon>
        <taxon>Prorocentraceae</taxon>
        <taxon>Prorocentrum</taxon>
    </lineage>
</organism>
<feature type="compositionally biased region" description="Basic and acidic residues" evidence="1">
    <location>
        <begin position="51"/>
        <end position="71"/>
    </location>
</feature>
<evidence type="ECO:0008006" key="4">
    <source>
        <dbReference type="Google" id="ProtNLM"/>
    </source>
</evidence>
<feature type="region of interest" description="Disordered" evidence="1">
    <location>
        <begin position="640"/>
        <end position="668"/>
    </location>
</feature>
<comment type="caution">
    <text evidence="2">The sequence shown here is derived from an EMBL/GenBank/DDBJ whole genome shotgun (WGS) entry which is preliminary data.</text>
</comment>
<gene>
    <name evidence="2" type="ORF">PCOR1329_LOCUS71877</name>
</gene>
<feature type="compositionally biased region" description="Pro residues" evidence="1">
    <location>
        <begin position="243"/>
        <end position="255"/>
    </location>
</feature>
<feature type="compositionally biased region" description="Low complexity" evidence="1">
    <location>
        <begin position="154"/>
        <end position="168"/>
    </location>
</feature>
<evidence type="ECO:0000256" key="1">
    <source>
        <dbReference type="SAM" id="MobiDB-lite"/>
    </source>
</evidence>
<feature type="compositionally biased region" description="Pro residues" evidence="1">
    <location>
        <begin position="276"/>
        <end position="285"/>
    </location>
</feature>
<feature type="compositionally biased region" description="Low complexity" evidence="1">
    <location>
        <begin position="256"/>
        <end position="271"/>
    </location>
</feature>
<dbReference type="EMBL" id="CAUYUJ010019571">
    <property type="protein sequence ID" value="CAK0892143.1"/>
    <property type="molecule type" value="Genomic_DNA"/>
</dbReference>
<feature type="region of interest" description="Disordered" evidence="1">
    <location>
        <begin position="124"/>
        <end position="305"/>
    </location>
</feature>
<proteinExistence type="predicted"/>
<feature type="compositionally biased region" description="Pro residues" evidence="1">
    <location>
        <begin position="139"/>
        <end position="153"/>
    </location>
</feature>